<proteinExistence type="predicted"/>
<gene>
    <name evidence="2" type="ORF">NDU88_000212</name>
</gene>
<organism evidence="2 3">
    <name type="scientific">Pleurodeles waltl</name>
    <name type="common">Iberian ribbed newt</name>
    <dbReference type="NCBI Taxonomy" id="8319"/>
    <lineage>
        <taxon>Eukaryota</taxon>
        <taxon>Metazoa</taxon>
        <taxon>Chordata</taxon>
        <taxon>Craniata</taxon>
        <taxon>Vertebrata</taxon>
        <taxon>Euteleostomi</taxon>
        <taxon>Amphibia</taxon>
        <taxon>Batrachia</taxon>
        <taxon>Caudata</taxon>
        <taxon>Salamandroidea</taxon>
        <taxon>Salamandridae</taxon>
        <taxon>Pleurodelinae</taxon>
        <taxon>Pleurodeles</taxon>
    </lineage>
</organism>
<dbReference type="Proteomes" id="UP001066276">
    <property type="component" value="Chromosome 3_2"/>
</dbReference>
<name>A0AAV7TF33_PLEWA</name>
<feature type="region of interest" description="Disordered" evidence="1">
    <location>
        <begin position="140"/>
        <end position="171"/>
    </location>
</feature>
<feature type="compositionally biased region" description="Basic residues" evidence="1">
    <location>
        <begin position="141"/>
        <end position="155"/>
    </location>
</feature>
<evidence type="ECO:0000256" key="1">
    <source>
        <dbReference type="SAM" id="MobiDB-lite"/>
    </source>
</evidence>
<dbReference type="EMBL" id="JANPWB010000006">
    <property type="protein sequence ID" value="KAJ1174921.1"/>
    <property type="molecule type" value="Genomic_DNA"/>
</dbReference>
<comment type="caution">
    <text evidence="2">The sequence shown here is derived from an EMBL/GenBank/DDBJ whole genome shotgun (WGS) entry which is preliminary data.</text>
</comment>
<keyword evidence="3" id="KW-1185">Reference proteome</keyword>
<evidence type="ECO:0000313" key="3">
    <source>
        <dbReference type="Proteomes" id="UP001066276"/>
    </source>
</evidence>
<feature type="compositionally biased region" description="Basic and acidic residues" evidence="1">
    <location>
        <begin position="1"/>
        <end position="21"/>
    </location>
</feature>
<dbReference type="AlphaFoldDB" id="A0AAV7TF33"/>
<sequence length="193" mass="20386">MLRRGAEEGRRQLRGPLDRGRGRIAPSGGAAGSVGTCRPGERRAALRPSGGGGVLPGWTARSALGLQDQDFSPVKKSGGSQTSRALPDPSSTGVRGAGHPGRALYEFDFTARPRLSYKLRTAGGAHRQDIGEDIRLSAKLKGPRRRRVHRGRSRVGPKATSGANSWKGACPGPGVLHVGTVQTREHVLHEQPG</sequence>
<evidence type="ECO:0000313" key="2">
    <source>
        <dbReference type="EMBL" id="KAJ1174921.1"/>
    </source>
</evidence>
<feature type="region of interest" description="Disordered" evidence="1">
    <location>
        <begin position="1"/>
        <end position="100"/>
    </location>
</feature>
<reference evidence="2" key="1">
    <citation type="journal article" date="2022" name="bioRxiv">
        <title>Sequencing and chromosome-scale assembly of the giantPleurodeles waltlgenome.</title>
        <authorList>
            <person name="Brown T."/>
            <person name="Elewa A."/>
            <person name="Iarovenko S."/>
            <person name="Subramanian E."/>
            <person name="Araus A.J."/>
            <person name="Petzold A."/>
            <person name="Susuki M."/>
            <person name="Suzuki K.-i.T."/>
            <person name="Hayashi T."/>
            <person name="Toyoda A."/>
            <person name="Oliveira C."/>
            <person name="Osipova E."/>
            <person name="Leigh N.D."/>
            <person name="Simon A."/>
            <person name="Yun M.H."/>
        </authorList>
    </citation>
    <scope>NUCLEOTIDE SEQUENCE</scope>
    <source>
        <strain evidence="2">20211129_DDA</strain>
        <tissue evidence="2">Liver</tissue>
    </source>
</reference>
<accession>A0AAV7TF33</accession>
<protein>
    <submittedName>
        <fullName evidence="2">Uncharacterized protein</fullName>
    </submittedName>
</protein>
<feature type="compositionally biased region" description="Polar residues" evidence="1">
    <location>
        <begin position="78"/>
        <end position="93"/>
    </location>
</feature>